<feature type="region of interest" description="Disordered" evidence="4">
    <location>
        <begin position="736"/>
        <end position="756"/>
    </location>
</feature>
<evidence type="ECO:0000256" key="4">
    <source>
        <dbReference type="SAM" id="MobiDB-lite"/>
    </source>
</evidence>
<reference evidence="7 8" key="1">
    <citation type="submission" date="2024-02" db="EMBL/GenBank/DDBJ databases">
        <authorList>
            <person name="Chen Y."/>
            <person name="Shah S."/>
            <person name="Dougan E. K."/>
            <person name="Thang M."/>
            <person name="Chan C."/>
        </authorList>
    </citation>
    <scope>NUCLEOTIDE SEQUENCE [LARGE SCALE GENOMIC DNA]</scope>
</reference>
<evidence type="ECO:0000256" key="3">
    <source>
        <dbReference type="ARBA" id="ARBA00023004"/>
    </source>
</evidence>
<dbReference type="CDD" id="cd19165">
    <property type="entry name" value="HemeO"/>
    <property type="match status" value="1"/>
</dbReference>
<name>A0ABP0LSN2_9DINO</name>
<keyword evidence="5" id="KW-1133">Transmembrane helix</keyword>
<keyword evidence="8" id="KW-1185">Reference proteome</keyword>
<dbReference type="PANTHER" id="PTHR10720:SF0">
    <property type="entry name" value="HEME OXYGENASE"/>
    <property type="match status" value="1"/>
</dbReference>
<evidence type="ECO:0000256" key="5">
    <source>
        <dbReference type="SAM" id="Phobius"/>
    </source>
</evidence>
<keyword evidence="5" id="KW-0812">Transmembrane</keyword>
<dbReference type="SMART" id="SM01117">
    <property type="entry name" value="Cyt-b5"/>
    <property type="match status" value="1"/>
</dbReference>
<evidence type="ECO:0000313" key="8">
    <source>
        <dbReference type="Proteomes" id="UP001642464"/>
    </source>
</evidence>
<feature type="transmembrane region" description="Helical" evidence="5">
    <location>
        <begin position="853"/>
        <end position="872"/>
    </location>
</feature>
<feature type="domain" description="Cytochrome b5 heme-binding" evidence="6">
    <location>
        <begin position="630"/>
        <end position="726"/>
    </location>
</feature>
<keyword evidence="3" id="KW-0408">Iron</keyword>
<protein>
    <submittedName>
        <fullName evidence="7">Damage response protein 1</fullName>
    </submittedName>
</protein>
<dbReference type="SUPFAM" id="SSF55856">
    <property type="entry name" value="Cytochrome b5-like heme/steroid binding domain"/>
    <property type="match status" value="1"/>
</dbReference>
<dbReference type="InterPro" id="IPR001199">
    <property type="entry name" value="Cyt_B5-like_heme/steroid-bd"/>
</dbReference>
<feature type="non-terminal residue" evidence="7">
    <location>
        <position position="1"/>
    </location>
</feature>
<proteinExistence type="predicted"/>
<dbReference type="InterPro" id="IPR016053">
    <property type="entry name" value="Haem_Oase-like"/>
</dbReference>
<dbReference type="SUPFAM" id="SSF48613">
    <property type="entry name" value="Heme oxygenase-like"/>
    <property type="match status" value="1"/>
</dbReference>
<dbReference type="Proteomes" id="UP001642464">
    <property type="component" value="Unassembled WGS sequence"/>
</dbReference>
<evidence type="ECO:0000256" key="2">
    <source>
        <dbReference type="ARBA" id="ARBA00022723"/>
    </source>
</evidence>
<dbReference type="Pfam" id="PF01126">
    <property type="entry name" value="Heme_oxygenase"/>
    <property type="match status" value="1"/>
</dbReference>
<dbReference type="InterPro" id="IPR016084">
    <property type="entry name" value="Haem_Oase-like_multi-hlx"/>
</dbReference>
<dbReference type="Gene3D" id="1.20.910.10">
    <property type="entry name" value="Heme oxygenase-like"/>
    <property type="match status" value="1"/>
</dbReference>
<dbReference type="PANTHER" id="PTHR10720">
    <property type="entry name" value="HEME OXYGENASE"/>
    <property type="match status" value="1"/>
</dbReference>
<dbReference type="InterPro" id="IPR036400">
    <property type="entry name" value="Cyt_B5-like_heme/steroid_sf"/>
</dbReference>
<evidence type="ECO:0000313" key="7">
    <source>
        <dbReference type="EMBL" id="CAK9041034.1"/>
    </source>
</evidence>
<keyword evidence="1" id="KW-0349">Heme</keyword>
<keyword evidence="2" id="KW-0479">Metal-binding</keyword>
<organism evidence="7 8">
    <name type="scientific">Durusdinium trenchii</name>
    <dbReference type="NCBI Taxonomy" id="1381693"/>
    <lineage>
        <taxon>Eukaryota</taxon>
        <taxon>Sar</taxon>
        <taxon>Alveolata</taxon>
        <taxon>Dinophyceae</taxon>
        <taxon>Suessiales</taxon>
        <taxon>Symbiodiniaceae</taxon>
        <taxon>Durusdinium</taxon>
    </lineage>
</organism>
<dbReference type="Gene3D" id="3.10.120.10">
    <property type="entry name" value="Cytochrome b5-like heme/steroid binding domain"/>
    <property type="match status" value="1"/>
</dbReference>
<dbReference type="InterPro" id="IPR002051">
    <property type="entry name" value="Haem_Oase"/>
</dbReference>
<gene>
    <name evidence="7" type="ORF">SCF082_LOCUS23761</name>
</gene>
<evidence type="ECO:0000256" key="1">
    <source>
        <dbReference type="ARBA" id="ARBA00022617"/>
    </source>
</evidence>
<comment type="caution">
    <text evidence="7">The sequence shown here is derived from an EMBL/GenBank/DDBJ whole genome shotgun (WGS) entry which is preliminary data.</text>
</comment>
<keyword evidence="5" id="KW-0472">Membrane</keyword>
<accession>A0ABP0LSN2</accession>
<dbReference type="EMBL" id="CAXAMM010017380">
    <property type="protein sequence ID" value="CAK9041034.1"/>
    <property type="molecule type" value="Genomic_DNA"/>
</dbReference>
<evidence type="ECO:0000259" key="6">
    <source>
        <dbReference type="SMART" id="SM01117"/>
    </source>
</evidence>
<sequence length="878" mass="98508">CLSLREARHLWRLRRTFFKVLKDKVVPLLALAERDWSVVRVFMDSGAFRYNLDSVFTEAVLDSDFEGLRMLAERTDGARTIPVLDARFVLYCGCVAIIMQQALRKGYVDKLSLLRSLRYDLDQVYVQLCLAKGGVAEQLLSEGSITVDFLGSRNSFRFSMLDLATTSYAEKKIHSLCKHRIYLYKVPFVLSSFLKAGAATNAFLQVDSCGYLLLLALAAESFNFVYLLVQEAVNLQEVLARYSSELLQMVSKDVSDEQTEGRLWVKRVLELHFQSQVFLDYAGELMSNKEFVQMRHLVEVHPFAFKAYFEENYKAMEDFETLDDGSSRQIALIVDLTSLHLPIAPFLESHQVHSSKGSVADVLCRKQHSWLVCVGLLHCTSMSKYGALSRSEGHSKWFLQKTLLEHDKSMDHPWMQMIYKQVFSLKQYASWLVLNRGLFKALEAKLDTEPICRVHDEGLLRTAALEADLRRLLGPNWEEESEKIASNSSALKQYLQSLEKDAENSNLLLAHHFLQYNAVLSGGAYLGKMVSEKLCVPHGAPGVKFYAFDGVAAGKESVRVQKYLQDFDQIEMGDEIRLPMLRAMKRIYAATETMMSEIFELNPVKGISYRSSQDTPAAEKAEPCAEQLELTLDELQGFQGQDGGRILIGIGGELLDVSSGRELYGPGGGYAILAGHDVTRCLATMSLEPDHLDDFEWKPDTPEDEEALKAWRERLKEKYPLAGPWGEKIGKLRAGEEVSADSGLRMRRPNSTKVDAPKVEMPTVPAQPVQPAQPEERCPISGKQGTCPMASIMGITKESTAAPSGASTSGGSTSFMKGKSLQAADDVLFLKDLEDSLFYRLCPLHWDDKTIKMVAMIAVASWISGIFVGWNLRKMIAR</sequence>